<dbReference type="PATRIC" id="fig|1163408.3.peg.3256"/>
<evidence type="ECO:0000256" key="1">
    <source>
        <dbReference type="SAM" id="Phobius"/>
    </source>
</evidence>
<dbReference type="Proteomes" id="UP000004210">
    <property type="component" value="Unassembled WGS sequence"/>
</dbReference>
<gene>
    <name evidence="2" type="ORF">UU9_16076</name>
</gene>
<keyword evidence="1" id="KW-0812">Transmembrane</keyword>
<comment type="caution">
    <text evidence="2">The sequence shown here is derived from an EMBL/GenBank/DDBJ whole genome shotgun (WGS) entry which is preliminary data.</text>
</comment>
<feature type="transmembrane region" description="Helical" evidence="1">
    <location>
        <begin position="124"/>
        <end position="148"/>
    </location>
</feature>
<organism evidence="2 3">
    <name type="scientific">Rhodanobacter fulvus Jip2</name>
    <dbReference type="NCBI Taxonomy" id="1163408"/>
    <lineage>
        <taxon>Bacteria</taxon>
        <taxon>Pseudomonadati</taxon>
        <taxon>Pseudomonadota</taxon>
        <taxon>Gammaproteobacteria</taxon>
        <taxon>Lysobacterales</taxon>
        <taxon>Rhodanobacteraceae</taxon>
        <taxon>Rhodanobacter</taxon>
    </lineage>
</organism>
<proteinExistence type="predicted"/>
<feature type="transmembrane region" description="Helical" evidence="1">
    <location>
        <begin position="73"/>
        <end position="90"/>
    </location>
</feature>
<reference evidence="2 3" key="1">
    <citation type="journal article" date="2012" name="J. Bacteriol.">
        <title>Genome sequences for six rhodanobacter strains, isolated from soils and the terrestrial subsurface, with variable denitrification capabilities.</title>
        <authorList>
            <person name="Kostka J.E."/>
            <person name="Green S.J."/>
            <person name="Rishishwar L."/>
            <person name="Prakash O."/>
            <person name="Katz L.S."/>
            <person name="Marino-Ramirez L."/>
            <person name="Jordan I.K."/>
            <person name="Munk C."/>
            <person name="Ivanova N."/>
            <person name="Mikhailova N."/>
            <person name="Watson D.B."/>
            <person name="Brown S.D."/>
            <person name="Palumbo A.V."/>
            <person name="Brooks S.C."/>
        </authorList>
    </citation>
    <scope>NUCLEOTIDE SEQUENCE [LARGE SCALE GENOMIC DNA]</scope>
    <source>
        <strain evidence="3">Jip2T</strain>
    </source>
</reference>
<keyword evidence="1" id="KW-0472">Membrane</keyword>
<evidence type="ECO:0000313" key="2">
    <source>
        <dbReference type="EMBL" id="EIL87309.1"/>
    </source>
</evidence>
<feature type="transmembrane region" description="Helical" evidence="1">
    <location>
        <begin position="160"/>
        <end position="179"/>
    </location>
</feature>
<name>I4VJB8_9GAMM</name>
<feature type="transmembrane region" description="Helical" evidence="1">
    <location>
        <begin position="44"/>
        <end position="66"/>
    </location>
</feature>
<keyword evidence="3" id="KW-1185">Reference proteome</keyword>
<dbReference type="STRING" id="1163408.UU9_16076"/>
<dbReference type="OrthoDB" id="5954304at2"/>
<evidence type="ECO:0000313" key="3">
    <source>
        <dbReference type="Proteomes" id="UP000004210"/>
    </source>
</evidence>
<keyword evidence="1" id="KW-1133">Transmembrane helix</keyword>
<accession>I4VJB8</accession>
<dbReference type="AlphaFoldDB" id="I4VJB8"/>
<dbReference type="eggNOG" id="COG0515">
    <property type="taxonomic scope" value="Bacteria"/>
</dbReference>
<evidence type="ECO:0008006" key="4">
    <source>
        <dbReference type="Google" id="ProtNLM"/>
    </source>
</evidence>
<sequence>MELDEMKQAWARMDLRQDGMEALLRQDFRERRLDKAHASLRGALAWQAIGIGCWLAFTVFVASFWVQHRHVTHLLAIGLLLHAYGIAGIWSSVTQLLLISRIHLFDAPVLVMQRRLAQWRRFRVVSTFVLGLPWWFLWFLLPLVWMTWWSGVDVFVSSAWIWANMVVGAVGVVFSLWLARRFAARSIRSPWLQRVADDMSGRALLRVSRQLEEAARFERE</sequence>
<protein>
    <recommendedName>
        <fullName evidence="4">Serine/threonine protein kinase</fullName>
    </recommendedName>
</protein>
<dbReference type="EMBL" id="AJXU01000080">
    <property type="protein sequence ID" value="EIL87309.1"/>
    <property type="molecule type" value="Genomic_DNA"/>
</dbReference>